<dbReference type="InterPro" id="IPR016040">
    <property type="entry name" value="NAD(P)-bd_dom"/>
</dbReference>
<dbReference type="Gene3D" id="3.40.50.720">
    <property type="entry name" value="NAD(P)-binding Rossmann-like Domain"/>
    <property type="match status" value="1"/>
</dbReference>
<evidence type="ECO:0000259" key="1">
    <source>
        <dbReference type="Pfam" id="PF13460"/>
    </source>
</evidence>
<dbReference type="InterPro" id="IPR036291">
    <property type="entry name" value="NAD(P)-bd_dom_sf"/>
</dbReference>
<keyword evidence="3" id="KW-1185">Reference proteome</keyword>
<proteinExistence type="predicted"/>
<dbReference type="Pfam" id="PF13460">
    <property type="entry name" value="NAD_binding_10"/>
    <property type="match status" value="1"/>
</dbReference>
<dbReference type="Proteomes" id="UP001429601">
    <property type="component" value="Unassembled WGS sequence"/>
</dbReference>
<evidence type="ECO:0000313" key="2">
    <source>
        <dbReference type="EMBL" id="NID03554.1"/>
    </source>
</evidence>
<dbReference type="EMBL" id="JAAQQR010000001">
    <property type="protein sequence ID" value="NID03554.1"/>
    <property type="molecule type" value="Genomic_DNA"/>
</dbReference>
<comment type="caution">
    <text evidence="2">The sequence shown here is derived from an EMBL/GenBank/DDBJ whole genome shotgun (WGS) entry which is preliminary data.</text>
</comment>
<feature type="domain" description="NAD(P)-binding" evidence="1">
    <location>
        <begin position="11"/>
        <end position="137"/>
    </location>
</feature>
<sequence>MNEKRKAVVLGGSGMTGAKAVKLLESKGWDVFAASRRTGVDLVTGEGLADAMNGAEVVIDATNVPAYDEETLMNFFANAATHIIPAARAARIRHHVVLSIVGIDTVPHIAYAHGKIAQEQAVVGSGLPYTIVRSTQFFEWLGVMADDFTHGDVAAVPDADLRPVAIDDAVAALVDVAIAPPVHGFVSVAGPEENTFETWIQRYFDLTGDRRTARTSNEATYFGGKIDRRSLVPEKPTMTGPQSFDAWAVSAAGKAALAGNRVG</sequence>
<name>A0ABX0Q0R9_9GAMM</name>
<dbReference type="SUPFAM" id="SSF51735">
    <property type="entry name" value="NAD(P)-binding Rossmann-fold domains"/>
    <property type="match status" value="1"/>
</dbReference>
<organism evidence="2 3">
    <name type="scientific">Luteibacter jiangsuensis</name>
    <dbReference type="NCBI Taxonomy" id="637577"/>
    <lineage>
        <taxon>Bacteria</taxon>
        <taxon>Pseudomonadati</taxon>
        <taxon>Pseudomonadota</taxon>
        <taxon>Gammaproteobacteria</taxon>
        <taxon>Lysobacterales</taxon>
        <taxon>Rhodanobacteraceae</taxon>
        <taxon>Luteibacter</taxon>
    </lineage>
</organism>
<protein>
    <submittedName>
        <fullName evidence="2">NAD(P)H-binding protein</fullName>
    </submittedName>
</protein>
<dbReference type="RefSeq" id="WP_167122387.1">
    <property type="nucleotide sequence ID" value="NZ_JAAQQR010000001.1"/>
</dbReference>
<evidence type="ECO:0000313" key="3">
    <source>
        <dbReference type="Proteomes" id="UP001429601"/>
    </source>
</evidence>
<gene>
    <name evidence="2" type="ORF">HBF26_01545</name>
</gene>
<reference evidence="2 3" key="1">
    <citation type="journal article" date="2011" name="Curr. Microbiol.">
        <title>Luteibacter jiangsuensis sp. nov.: a methamidophos-degrading bacterium isolated from a methamidophos-manufacturing factory.</title>
        <authorList>
            <person name="Wang L."/>
            <person name="Wang G.L."/>
            <person name="Li S.P."/>
            <person name="Jiang J.D."/>
        </authorList>
    </citation>
    <scope>NUCLEOTIDE SEQUENCE [LARGE SCALE GENOMIC DNA]</scope>
    <source>
        <strain evidence="2 3">CGMCC 1.10133</strain>
    </source>
</reference>
<accession>A0ABX0Q0R9</accession>